<feature type="region of interest" description="Disordered" evidence="2">
    <location>
        <begin position="1044"/>
        <end position="1074"/>
    </location>
</feature>
<dbReference type="InterPro" id="IPR046852">
    <property type="entry name" value="Neurobeachin_a-sol"/>
</dbReference>
<evidence type="ECO:0000259" key="4">
    <source>
        <dbReference type="Pfam" id="PF20425"/>
    </source>
</evidence>
<feature type="region of interest" description="Disordered" evidence="2">
    <location>
        <begin position="770"/>
        <end position="794"/>
    </location>
</feature>
<comment type="caution">
    <text evidence="5">The sequence shown here is derived from an EMBL/GenBank/DDBJ whole genome shotgun (WGS) entry which is preliminary data.</text>
</comment>
<dbReference type="GO" id="GO:0005829">
    <property type="term" value="C:cytosol"/>
    <property type="evidence" value="ECO:0007669"/>
    <property type="project" value="TreeGrafter"/>
</dbReference>
<protein>
    <recommendedName>
        <fullName evidence="7">Neurobeachin</fullName>
    </recommendedName>
</protein>
<evidence type="ECO:0008006" key="7">
    <source>
        <dbReference type="Google" id="ProtNLM"/>
    </source>
</evidence>
<feature type="region of interest" description="Disordered" evidence="2">
    <location>
        <begin position="1478"/>
        <end position="1497"/>
    </location>
</feature>
<evidence type="ECO:0000313" key="5">
    <source>
        <dbReference type="EMBL" id="KAB0342341.1"/>
    </source>
</evidence>
<feature type="domain" description="DUF4704" evidence="3">
    <location>
        <begin position="305"/>
        <end position="357"/>
    </location>
</feature>
<evidence type="ECO:0000256" key="1">
    <source>
        <dbReference type="ARBA" id="ARBA00022574"/>
    </source>
</evidence>
<keyword evidence="1" id="KW-0853">WD repeat</keyword>
<gene>
    <name evidence="5" type="ORF">FD754_019267</name>
</gene>
<reference evidence="5 6" key="1">
    <citation type="submission" date="2019-06" db="EMBL/GenBank/DDBJ databases">
        <title>Discovery of a novel chromosome fission-fusion reversal in muntjac.</title>
        <authorList>
            <person name="Mudd A.B."/>
            <person name="Bredeson J.V."/>
            <person name="Baum R."/>
            <person name="Hockemeyer D."/>
            <person name="Rokhsar D.S."/>
        </authorList>
    </citation>
    <scope>NUCLEOTIDE SEQUENCE [LARGE SCALE GENOMIC DNA]</scope>
    <source>
        <strain evidence="5">UTSW_UCB_Mm</strain>
        <tissue evidence="5">Fibroblast cell line</tissue>
    </source>
</reference>
<feature type="compositionally biased region" description="Polar residues" evidence="2">
    <location>
        <begin position="1390"/>
        <end position="1411"/>
    </location>
</feature>
<feature type="region of interest" description="Disordered" evidence="2">
    <location>
        <begin position="1608"/>
        <end position="1627"/>
    </location>
</feature>
<name>A0A5N3V1I3_MUNMU</name>
<feature type="compositionally biased region" description="Basic and acidic residues" evidence="2">
    <location>
        <begin position="1062"/>
        <end position="1074"/>
    </location>
</feature>
<keyword evidence="6" id="KW-1185">Reference proteome</keyword>
<dbReference type="InterPro" id="IPR016024">
    <property type="entry name" value="ARM-type_fold"/>
</dbReference>
<dbReference type="Pfam" id="PF15787">
    <property type="entry name" value="DUF4704"/>
    <property type="match status" value="2"/>
</dbReference>
<feature type="region of interest" description="Disordered" evidence="2">
    <location>
        <begin position="1292"/>
        <end position="1332"/>
    </location>
</feature>
<sequence>MCNLTSIELRGSSYLLFHVYLSVMLVGGEFDLEMNFIIQDAESITCMTELLEHCDVTCQAEIWSMFTAILRKSVRNLQTSTEVGLIEQVLLKMSAVDDMIADLLVDMLGVLASYSITVKELKLLFSMLRGESGIWPRHAVKLLSVLNQMPQRHGPDTFFNFPGCSAAAIALPPIAKWPYQNGFTLNTWFRMDPLNNINVDKDKPYLYCFRTSKGVGYSAHFVGNCLIVTSLKSKGKGFQHCVKYDFQPRKSTFKFKSESDIHLAEHHKQVLYDGKLASSIAFTYNAKATDAQLCLESSPKENASIFVHSPHALMLQDVKAIVTHSIHSAIHSIGGIQVLFPLFAQLDNRQLNDSQVETTSSRVHITRAVLEQFLSFAKYLDGLSHGAPLLKQLCDHILFNPAIWIHTPAKVQLSLYTYLSAEFIGTATIYTTIRRVGTVLQLMHTLKYYYWVINPADSSGITPKGLDGPRPSQKEIISLRAFMLLFLKQLILKDRGVKEDELQSILNYLLTMHEDENIHDVLQLLVALMSEHPASMIPAFDQRNGIRVIYKLLASKSESIWVQALKVLGYFLKHLGHKRKVEIMHTHSLFTLLGERLMLHTNTVTVTTYNTLYEILTEQVCTQVVHKPHPEPDSTVKIQNPMILKVVATLLKNSTPSAELMEVRRLFLSDMIKLFSNSRENRRCLLQCSVWQDWMFSLGYINPKNSEEQKITEMVYNIFRILLYHAIKYEWGGWRVWVDTLSIAHSKVTYEAHKEYLAKMYEEYQRQEEENIKKGKKGNVSTISGLSSQTTGAKGGMEIREIEDLSQSQSPESETDYPVSTDTRDLLMSTKVPDDILGNSDRPGSGVHVEVHDLLVDIKAEKVEATEVKLDDMDLSPETLVGGENGALVEVESLLDNVYSAAVEKLQNNVHGSVGIIKKNEEKDNGPLITLADEKDELPNSSTSFLFDKIPKQEEKLLPELSSNHIIPNIQDTQVHLGVGDDLGLLAHMTGRVDLTCTSSIIEEKEFKIHTTSDGMSSISDRDLASSSKGLEYAEMTATTLETESSGSKIVPNVDAGSIISDTERSDDGKESGKEIRKIQTTATTQAVQGRSITQQDRDLRVDLGFRGMPMTEEQRRQFSPGPRTTMFRIPEFKWSPMHQRLLTDLLFALETDVHVWRSHSTKSVMDFVNSNENIIFVHNTIHLISQMVDNIIIACGGILPLLSAATSPTGSKTELENIEVTQGMSAETAVTFLSRLMAMVDVLVFASSLNFSEIEAEKNMSSGGLMRQCLRLVCCVAVRNCLECRQRQRDRGNKSSLGSSKPQEAPQGVTATAASKTPLENVPGNLSPIKDPDRLLQDVDINRLRAVVFRDVDDSKQAQFLALAVVYFISVLMVSKYRDILEPQRETARTGSQPGRNIRQEINSPTSTETPAAFPDTVKEKETPTPGEDIHLESSIPHTDSGIGEEQVANILNGAELETSTGPDAMSELLSTLSNEVKKSQESLTENPSEILKPAPSISSISQTKGINVKEILKSLVAAPVEIAECGPEPIPYPDPALKREAQAILPMQFHSFDRSVVVPVKKPPPGSLAVTTVGATAAGSGLPTGSTANIFAATGATPKSMINTTGAMDSGSSSSSSSSSFVNGATSKNLPAVQTVAPMPEDSAENMSITAKLERALEKVAPLLREIFVDFAPFLSRTLLGSHGQELLIEGMISLYVMIILVSYNVSINHGITCVTKGIFTKRIRRHCFHRFYCYLLLCSSLNENSVIWLSSYSRPSAIRYLEYITSYEKRKQLLLISNNHKIYLNCIFFSYKHPKTGNEIQIDLRQLRKGNRESVTRTTPVASNAASYPPIFACLSTFKIAIIQKKYMTNLGTVDSKTITTTSIPLHQNQVTVIKIPYFRKRKMRGSRKYLKNSPLRLVHLGLPRTSKLVFPVVMYECESLNIKKAECRRIIVPQGMSPLTISLQSVLLRYQNAVSTLQMTFNYTPVQFLDLEDTLEDGRTTHSILPSYKSFILFLRMNKTGLITHLYLIFFRIWVVWSCQCANYSLIHTVFKRRSQYFIEYKLLQPTQNLINPRSHLLYFNSLEPDVFCNSDILEFKKRNRCLYLCFIVSSGDPGLTCYLSTLIYVQGTPQVMNIDILGISKLKWTGMGEFNSDDHYIYYCGQESLRRNGVAIMVNKRMGIPDHVTCLLRNLYAGQEATVRTGHGTTDWFQIGKGVCQGRHSPCEFSSAEVLTTLSVCLTLCCLCYDSLFVTITPRTLHLLPEGGILLDMEFFHVILKHVNLIFDLNGVLLIWTQQIFAAWVWTTSNLECARIMSSDSVCIFNSSIKCLNISRYLHCVPLIKNPFVLVILNC</sequence>
<dbReference type="PANTHER" id="PTHR13743">
    <property type="entry name" value="BEIGE/BEACH-RELATED"/>
    <property type="match status" value="1"/>
</dbReference>
<dbReference type="PANTHER" id="PTHR13743:SF62">
    <property type="entry name" value="NEUROBEACHIN"/>
    <property type="match status" value="1"/>
</dbReference>
<accession>A0A5N3V1I3</accession>
<feature type="domain" description="Neurobeachin alpha-solenoid region" evidence="4">
    <location>
        <begin position="21"/>
        <end position="148"/>
    </location>
</feature>
<proteinExistence type="predicted"/>
<feature type="compositionally biased region" description="Basic and acidic residues" evidence="2">
    <location>
        <begin position="1418"/>
        <end position="1433"/>
    </location>
</feature>
<dbReference type="InterPro" id="IPR031570">
    <property type="entry name" value="NBEA/BDCP_DUF4704"/>
</dbReference>
<dbReference type="Proteomes" id="UP000326458">
    <property type="component" value="Unassembled WGS sequence"/>
</dbReference>
<dbReference type="SUPFAM" id="SSF49899">
    <property type="entry name" value="Concanavalin A-like lectins/glucanases"/>
    <property type="match status" value="1"/>
</dbReference>
<feature type="compositionally biased region" description="Polar residues" evidence="2">
    <location>
        <begin position="779"/>
        <end position="792"/>
    </location>
</feature>
<dbReference type="InterPro" id="IPR013320">
    <property type="entry name" value="ConA-like_dom_sf"/>
</dbReference>
<dbReference type="GO" id="GO:0019901">
    <property type="term" value="F:protein kinase binding"/>
    <property type="evidence" value="ECO:0007669"/>
    <property type="project" value="TreeGrafter"/>
</dbReference>
<organism evidence="5 6">
    <name type="scientific">Muntiacus muntjak</name>
    <name type="common">Barking deer</name>
    <name type="synonym">Indian muntjac</name>
    <dbReference type="NCBI Taxonomy" id="9888"/>
    <lineage>
        <taxon>Eukaryota</taxon>
        <taxon>Metazoa</taxon>
        <taxon>Chordata</taxon>
        <taxon>Craniata</taxon>
        <taxon>Vertebrata</taxon>
        <taxon>Euteleostomi</taxon>
        <taxon>Mammalia</taxon>
        <taxon>Eutheria</taxon>
        <taxon>Laurasiatheria</taxon>
        <taxon>Artiodactyla</taxon>
        <taxon>Ruminantia</taxon>
        <taxon>Pecora</taxon>
        <taxon>Cervidae</taxon>
        <taxon>Muntiacinae</taxon>
        <taxon>Muntiacus</taxon>
    </lineage>
</organism>
<feature type="region of interest" description="Disordered" evidence="2">
    <location>
        <begin position="1385"/>
        <end position="1443"/>
    </location>
</feature>
<evidence type="ECO:0000259" key="3">
    <source>
        <dbReference type="Pfam" id="PF15787"/>
    </source>
</evidence>
<dbReference type="GO" id="GO:0008104">
    <property type="term" value="P:intracellular protein localization"/>
    <property type="evidence" value="ECO:0007669"/>
    <property type="project" value="TreeGrafter"/>
</dbReference>
<dbReference type="Pfam" id="PF20425">
    <property type="entry name" value="Neurobeachin"/>
    <property type="match status" value="1"/>
</dbReference>
<dbReference type="GO" id="GO:0016020">
    <property type="term" value="C:membrane"/>
    <property type="evidence" value="ECO:0007669"/>
    <property type="project" value="TreeGrafter"/>
</dbReference>
<dbReference type="EMBL" id="VCEA01000003">
    <property type="protein sequence ID" value="KAB0342341.1"/>
    <property type="molecule type" value="Genomic_DNA"/>
</dbReference>
<evidence type="ECO:0000313" key="6">
    <source>
        <dbReference type="Proteomes" id="UP000326458"/>
    </source>
</evidence>
<feature type="compositionally biased region" description="Low complexity" evidence="2">
    <location>
        <begin position="1612"/>
        <end position="1622"/>
    </location>
</feature>
<dbReference type="SUPFAM" id="SSF48371">
    <property type="entry name" value="ARM repeat"/>
    <property type="match status" value="1"/>
</dbReference>
<feature type="domain" description="DUF4704" evidence="3">
    <location>
        <begin position="359"/>
        <end position="746"/>
    </location>
</feature>
<evidence type="ECO:0000256" key="2">
    <source>
        <dbReference type="SAM" id="MobiDB-lite"/>
    </source>
</evidence>
<dbReference type="InterPro" id="IPR050865">
    <property type="entry name" value="BEACH_Domain"/>
</dbReference>